<dbReference type="Proteomes" id="UP000219559">
    <property type="component" value="Unassembled WGS sequence"/>
</dbReference>
<reference evidence="1 2" key="1">
    <citation type="submission" date="2017-04" db="EMBL/GenBank/DDBJ databases">
        <title>A new member of the family Flavobacteriaceae isolated from ascidians.</title>
        <authorList>
            <person name="Chen L."/>
        </authorList>
    </citation>
    <scope>NUCLEOTIDE SEQUENCE [LARGE SCALE GENOMIC DNA]</scope>
    <source>
        <strain evidence="1 2">HQA918</strain>
    </source>
</reference>
<organism evidence="1 2">
    <name type="scientific">Sediminicola luteus</name>
    <dbReference type="NCBI Taxonomy" id="319238"/>
    <lineage>
        <taxon>Bacteria</taxon>
        <taxon>Pseudomonadati</taxon>
        <taxon>Bacteroidota</taxon>
        <taxon>Flavobacteriia</taxon>
        <taxon>Flavobacteriales</taxon>
        <taxon>Flavobacteriaceae</taxon>
        <taxon>Sediminicola</taxon>
    </lineage>
</organism>
<gene>
    <name evidence="1" type="ORF">B7P33_05290</name>
</gene>
<accession>A0A2A4GFH2</accession>
<dbReference type="EMBL" id="NBWU01000001">
    <property type="protein sequence ID" value="PCE66706.1"/>
    <property type="molecule type" value="Genomic_DNA"/>
</dbReference>
<proteinExistence type="predicted"/>
<comment type="caution">
    <text evidence="1">The sequence shown here is derived from an EMBL/GenBank/DDBJ whole genome shotgun (WGS) entry which is preliminary data.</text>
</comment>
<evidence type="ECO:0000313" key="1">
    <source>
        <dbReference type="EMBL" id="PCE66706.1"/>
    </source>
</evidence>
<keyword evidence="2" id="KW-1185">Reference proteome</keyword>
<sequence length="97" mass="10827">MTRAESPTKTSKLVPSKVTCLDNIPFKKAPQIRNSTRIRNACRYTGKCKGTFSKMGLKPFWAVIIREKAMVGRITNKGIRGGNSKLSSQSVRVNPMR</sequence>
<protein>
    <submittedName>
        <fullName evidence="1">Uncharacterized protein</fullName>
    </submittedName>
</protein>
<evidence type="ECO:0000313" key="2">
    <source>
        <dbReference type="Proteomes" id="UP000219559"/>
    </source>
</evidence>
<name>A0A2A4GFH2_9FLAO</name>
<dbReference type="AlphaFoldDB" id="A0A2A4GFH2"/>